<feature type="signal peptide" evidence="1">
    <location>
        <begin position="1"/>
        <end position="20"/>
    </location>
</feature>
<feature type="chain" id="PRO_5041908593" evidence="1">
    <location>
        <begin position="21"/>
        <end position="175"/>
    </location>
</feature>
<dbReference type="InterPro" id="IPR036761">
    <property type="entry name" value="TTHA0802/YceI-like_sf"/>
</dbReference>
<feature type="domain" description="Lipid/polyisoprenoid-binding YceI-like" evidence="2">
    <location>
        <begin position="21"/>
        <end position="174"/>
    </location>
</feature>
<proteinExistence type="predicted"/>
<gene>
    <name evidence="3" type="ORF">HNQ88_004493</name>
</gene>
<evidence type="ECO:0000313" key="3">
    <source>
        <dbReference type="EMBL" id="MDR6241406.1"/>
    </source>
</evidence>
<dbReference type="AlphaFoldDB" id="A0AAE4BU44"/>
<dbReference type="InterPro" id="IPR007372">
    <property type="entry name" value="Lipid/polyisoprenoid-bd_YceI"/>
</dbReference>
<dbReference type="SUPFAM" id="SSF101874">
    <property type="entry name" value="YceI-like"/>
    <property type="match status" value="1"/>
</dbReference>
<dbReference type="Proteomes" id="UP001185092">
    <property type="component" value="Unassembled WGS sequence"/>
</dbReference>
<keyword evidence="4" id="KW-1185">Reference proteome</keyword>
<evidence type="ECO:0000313" key="4">
    <source>
        <dbReference type="Proteomes" id="UP001185092"/>
    </source>
</evidence>
<organism evidence="3 4">
    <name type="scientific">Aureibacter tunicatorum</name>
    <dbReference type="NCBI Taxonomy" id="866807"/>
    <lineage>
        <taxon>Bacteria</taxon>
        <taxon>Pseudomonadati</taxon>
        <taxon>Bacteroidota</taxon>
        <taxon>Cytophagia</taxon>
        <taxon>Cytophagales</taxon>
        <taxon>Persicobacteraceae</taxon>
        <taxon>Aureibacter</taxon>
    </lineage>
</organism>
<accession>A0AAE4BU44</accession>
<dbReference type="RefSeq" id="WP_309942137.1">
    <property type="nucleotide sequence ID" value="NZ_AP025306.1"/>
</dbReference>
<dbReference type="PANTHER" id="PTHR34406">
    <property type="entry name" value="PROTEIN YCEI"/>
    <property type="match status" value="1"/>
</dbReference>
<dbReference type="EMBL" id="JAVDQD010000008">
    <property type="protein sequence ID" value="MDR6241406.1"/>
    <property type="molecule type" value="Genomic_DNA"/>
</dbReference>
<evidence type="ECO:0000259" key="2">
    <source>
        <dbReference type="SMART" id="SM00867"/>
    </source>
</evidence>
<protein>
    <submittedName>
        <fullName evidence="3">Polyisoprenoid-binding protein YceI</fullName>
    </submittedName>
</protein>
<name>A0AAE4BU44_9BACT</name>
<reference evidence="3" key="1">
    <citation type="submission" date="2023-07" db="EMBL/GenBank/DDBJ databases">
        <title>Genomic Encyclopedia of Type Strains, Phase IV (KMG-IV): sequencing the most valuable type-strain genomes for metagenomic binning, comparative biology and taxonomic classification.</title>
        <authorList>
            <person name="Goeker M."/>
        </authorList>
    </citation>
    <scope>NUCLEOTIDE SEQUENCE</scope>
    <source>
        <strain evidence="3">DSM 26174</strain>
    </source>
</reference>
<sequence>MKKVLFIVSMIMLSALQIQAQSSIDSENSKVEFSIKNMKFKTVEGSFGGMNGNVAFDPENLENSSFNVCIDPATVNTGSKKRDEHLKNEDFFDVEKYPEICFKSDEIAKIDNQYIAKGTLTMHGISNKVEIPFEQNGNTLNGQLTINRKDYKVGDDGTFMVGDEVKLNIIGTLKK</sequence>
<dbReference type="SMART" id="SM00867">
    <property type="entry name" value="YceI"/>
    <property type="match status" value="1"/>
</dbReference>
<evidence type="ECO:0000256" key="1">
    <source>
        <dbReference type="SAM" id="SignalP"/>
    </source>
</evidence>
<keyword evidence="1" id="KW-0732">Signal</keyword>
<dbReference type="Gene3D" id="2.40.128.110">
    <property type="entry name" value="Lipid/polyisoprenoid-binding, YceI-like"/>
    <property type="match status" value="1"/>
</dbReference>
<dbReference type="PANTHER" id="PTHR34406:SF1">
    <property type="entry name" value="PROTEIN YCEI"/>
    <property type="match status" value="1"/>
</dbReference>
<dbReference type="Pfam" id="PF04264">
    <property type="entry name" value="YceI"/>
    <property type="match status" value="1"/>
</dbReference>
<comment type="caution">
    <text evidence="3">The sequence shown here is derived from an EMBL/GenBank/DDBJ whole genome shotgun (WGS) entry which is preliminary data.</text>
</comment>